<feature type="compositionally biased region" description="Low complexity" evidence="1">
    <location>
        <begin position="210"/>
        <end position="226"/>
    </location>
</feature>
<accession>A0AA40ENV8</accession>
<keyword evidence="2" id="KW-1133">Transmembrane helix</keyword>
<feature type="compositionally biased region" description="Low complexity" evidence="1">
    <location>
        <begin position="299"/>
        <end position="353"/>
    </location>
</feature>
<feature type="compositionally biased region" description="Low complexity" evidence="1">
    <location>
        <begin position="237"/>
        <end position="249"/>
    </location>
</feature>
<sequence length="397" mass="43155">MQEVKPVPTAHVAPVPASSNEPYIQQTPKWVVVVRGFQAFFAFVILAMCGYLIHGHAMDANVFALVVCLMTWVVVAYSVVTEKFPGANSSYNIWAVLSLDLLMAIFWLSSMGANAALRASFIYSVNVEYCVNDGSAVSSNTCVVSKRGLERRAAVAGSVGLAVMSAVAGLSALVMLLFIATLVFHGHTFRLYHQGKNPAPTNNANVEMTAQQQTSMPAQQQQQAPGPVYPAYPSQPQPQQQPQQYQGYPQAPPQPSVSPVYSTQSTPYTQQAAPPMPVSTPSPAPYQLPHGHPQAGPYQLPGQEHQQQPGLHQHPGQEYPQQQQQQQHPSPYQLAGQEYPPQQQQAGPYQLAGSQPYGGSADPNQAAAYQQQQHQQQYYSPQGTPAPGQQPYYPPAH</sequence>
<feature type="region of interest" description="Disordered" evidence="1">
    <location>
        <begin position="209"/>
        <end position="397"/>
    </location>
</feature>
<dbReference type="AlphaFoldDB" id="A0AA40ENV8"/>
<feature type="transmembrane region" description="Helical" evidence="2">
    <location>
        <begin position="155"/>
        <end position="184"/>
    </location>
</feature>
<gene>
    <name evidence="3" type="ORF">B0T18DRAFT_391687</name>
</gene>
<dbReference type="EMBL" id="JAUKUD010000005">
    <property type="protein sequence ID" value="KAK0742780.1"/>
    <property type="molecule type" value="Genomic_DNA"/>
</dbReference>
<evidence type="ECO:0000313" key="3">
    <source>
        <dbReference type="EMBL" id="KAK0742780.1"/>
    </source>
</evidence>
<dbReference type="PANTHER" id="PTHR37451:SF4">
    <property type="entry name" value="MARVEL DOMAIN-CONTAINING PROTEIN"/>
    <property type="match status" value="1"/>
</dbReference>
<feature type="compositionally biased region" description="Pro residues" evidence="1">
    <location>
        <begin position="227"/>
        <end position="236"/>
    </location>
</feature>
<feature type="transmembrane region" description="Helical" evidence="2">
    <location>
        <begin position="91"/>
        <end position="108"/>
    </location>
</feature>
<evidence type="ECO:0000256" key="1">
    <source>
        <dbReference type="SAM" id="MobiDB-lite"/>
    </source>
</evidence>
<proteinExistence type="predicted"/>
<evidence type="ECO:0000256" key="2">
    <source>
        <dbReference type="SAM" id="Phobius"/>
    </source>
</evidence>
<protein>
    <recommendedName>
        <fullName evidence="5">MARVEL domain-containing protein</fullName>
    </recommendedName>
</protein>
<keyword evidence="2" id="KW-0812">Transmembrane</keyword>
<evidence type="ECO:0008006" key="5">
    <source>
        <dbReference type="Google" id="ProtNLM"/>
    </source>
</evidence>
<feature type="transmembrane region" description="Helical" evidence="2">
    <location>
        <begin position="30"/>
        <end position="53"/>
    </location>
</feature>
<name>A0AA40ENV8_9PEZI</name>
<comment type="caution">
    <text evidence="3">The sequence shown here is derived from an EMBL/GenBank/DDBJ whole genome shotgun (WGS) entry which is preliminary data.</text>
</comment>
<feature type="compositionally biased region" description="Pro residues" evidence="1">
    <location>
        <begin position="274"/>
        <end position="286"/>
    </location>
</feature>
<keyword evidence="4" id="KW-1185">Reference proteome</keyword>
<dbReference type="PANTHER" id="PTHR37451">
    <property type="entry name" value="MARVEL DOMAIN"/>
    <property type="match status" value="1"/>
</dbReference>
<keyword evidence="2" id="KW-0472">Membrane</keyword>
<feature type="compositionally biased region" description="Low complexity" evidence="1">
    <location>
        <begin position="365"/>
        <end position="391"/>
    </location>
</feature>
<feature type="compositionally biased region" description="Low complexity" evidence="1">
    <location>
        <begin position="257"/>
        <end position="267"/>
    </location>
</feature>
<feature type="transmembrane region" description="Helical" evidence="2">
    <location>
        <begin position="60"/>
        <end position="79"/>
    </location>
</feature>
<organism evidence="3 4">
    <name type="scientific">Schizothecium vesticola</name>
    <dbReference type="NCBI Taxonomy" id="314040"/>
    <lineage>
        <taxon>Eukaryota</taxon>
        <taxon>Fungi</taxon>
        <taxon>Dikarya</taxon>
        <taxon>Ascomycota</taxon>
        <taxon>Pezizomycotina</taxon>
        <taxon>Sordariomycetes</taxon>
        <taxon>Sordariomycetidae</taxon>
        <taxon>Sordariales</taxon>
        <taxon>Schizotheciaceae</taxon>
        <taxon>Schizothecium</taxon>
    </lineage>
</organism>
<dbReference type="Proteomes" id="UP001172155">
    <property type="component" value="Unassembled WGS sequence"/>
</dbReference>
<evidence type="ECO:0000313" key="4">
    <source>
        <dbReference type="Proteomes" id="UP001172155"/>
    </source>
</evidence>
<reference evidence="3" key="1">
    <citation type="submission" date="2023-06" db="EMBL/GenBank/DDBJ databases">
        <title>Genome-scale phylogeny and comparative genomics of the fungal order Sordariales.</title>
        <authorList>
            <consortium name="Lawrence Berkeley National Laboratory"/>
            <person name="Hensen N."/>
            <person name="Bonometti L."/>
            <person name="Westerberg I."/>
            <person name="Brannstrom I.O."/>
            <person name="Guillou S."/>
            <person name="Cros-Aarteil S."/>
            <person name="Calhoun S."/>
            <person name="Haridas S."/>
            <person name="Kuo A."/>
            <person name="Mondo S."/>
            <person name="Pangilinan J."/>
            <person name="Riley R."/>
            <person name="LaButti K."/>
            <person name="Andreopoulos B."/>
            <person name="Lipzen A."/>
            <person name="Chen C."/>
            <person name="Yanf M."/>
            <person name="Daum C."/>
            <person name="Ng V."/>
            <person name="Clum A."/>
            <person name="Steindorff A."/>
            <person name="Ohm R."/>
            <person name="Martin F."/>
            <person name="Silar P."/>
            <person name="Natvig D."/>
            <person name="Lalanne C."/>
            <person name="Gautier V."/>
            <person name="Ament-velasquez S.L."/>
            <person name="Kruys A."/>
            <person name="Hutchinson M.I."/>
            <person name="Powell A.J."/>
            <person name="Barry K."/>
            <person name="Miller A.N."/>
            <person name="Grigoriev I.V."/>
            <person name="Debuchy R."/>
            <person name="Gladieux P."/>
            <person name="Thoren M.H."/>
            <person name="Johannesson H."/>
        </authorList>
    </citation>
    <scope>NUCLEOTIDE SEQUENCE</scope>
    <source>
        <strain evidence="3">SMH3187-1</strain>
    </source>
</reference>